<evidence type="ECO:0000256" key="3">
    <source>
        <dbReference type="ARBA" id="ARBA00006958"/>
    </source>
</evidence>
<dbReference type="Proteomes" id="UP000478052">
    <property type="component" value="Unassembled WGS sequence"/>
</dbReference>
<keyword evidence="6" id="KW-0378">Hydrolase</keyword>
<feature type="domain" description="DUF8040" evidence="9">
    <location>
        <begin position="56"/>
        <end position="144"/>
    </location>
</feature>
<protein>
    <submittedName>
        <fullName evidence="10">Putative nuclease HARBI1</fullName>
    </submittedName>
</protein>
<dbReference type="EMBL" id="VUJU01012011">
    <property type="protein sequence ID" value="KAF0709068.1"/>
    <property type="molecule type" value="Genomic_DNA"/>
</dbReference>
<keyword evidence="4" id="KW-0540">Nuclease</keyword>
<evidence type="ECO:0000259" key="9">
    <source>
        <dbReference type="Pfam" id="PF26138"/>
    </source>
</evidence>
<dbReference type="GO" id="GO:0046872">
    <property type="term" value="F:metal ion binding"/>
    <property type="evidence" value="ECO:0007669"/>
    <property type="project" value="UniProtKB-KW"/>
</dbReference>
<comment type="similarity">
    <text evidence="3">Belongs to the HARBI1 family.</text>
</comment>
<dbReference type="GO" id="GO:0005634">
    <property type="term" value="C:nucleus"/>
    <property type="evidence" value="ECO:0007669"/>
    <property type="project" value="UniProtKB-SubCell"/>
</dbReference>
<dbReference type="PANTHER" id="PTHR22930:SF284">
    <property type="entry name" value="DDE TNP4 DOMAIN-CONTAINING PROTEIN"/>
    <property type="match status" value="1"/>
</dbReference>
<comment type="subcellular location">
    <subcellularLocation>
        <location evidence="2">Nucleus</location>
    </subcellularLocation>
</comment>
<dbReference type="AlphaFoldDB" id="A0A6G0VWF5"/>
<comment type="caution">
    <text evidence="10">The sequence shown here is derived from an EMBL/GenBank/DDBJ whole genome shotgun (WGS) entry which is preliminary data.</text>
</comment>
<reference evidence="10 11" key="1">
    <citation type="submission" date="2019-08" db="EMBL/GenBank/DDBJ databases">
        <title>Whole genome of Aphis craccivora.</title>
        <authorList>
            <person name="Voronova N.V."/>
            <person name="Shulinski R.S."/>
            <person name="Bandarenka Y.V."/>
            <person name="Zhorov D.G."/>
            <person name="Warner D."/>
        </authorList>
    </citation>
    <scope>NUCLEOTIDE SEQUENCE [LARGE SCALE GENOMIC DNA]</scope>
    <source>
        <strain evidence="10">180601</strain>
        <tissue evidence="10">Whole Body</tissue>
    </source>
</reference>
<evidence type="ECO:0000256" key="6">
    <source>
        <dbReference type="ARBA" id="ARBA00022801"/>
    </source>
</evidence>
<evidence type="ECO:0000256" key="2">
    <source>
        <dbReference type="ARBA" id="ARBA00004123"/>
    </source>
</evidence>
<evidence type="ECO:0000256" key="5">
    <source>
        <dbReference type="ARBA" id="ARBA00022723"/>
    </source>
</evidence>
<evidence type="ECO:0000313" key="11">
    <source>
        <dbReference type="Proteomes" id="UP000478052"/>
    </source>
</evidence>
<gene>
    <name evidence="10" type="ORF">FWK35_00030495</name>
</gene>
<evidence type="ECO:0000256" key="1">
    <source>
        <dbReference type="ARBA" id="ARBA00001968"/>
    </source>
</evidence>
<sequence length="410" mass="47466">MDKRKLLVKKCTKNVLQLLCEQLLEILHCVHDEKKRIWVRSWLDRRNSHGVLNLLLKELAEEDTHEFTNCMRMDPTTFEILLNKVHQKIQRSNTIMREAIPARVKLQVTLSYLATGNSYRNLQQSFRVSRAAISKFIPEVCDEIYEALGDFIKVPSTHEEWKVIEEGFNKRWNFPGCYGAIDGKHINIRAPANCGSYYFNYKGSNSVVLMAIVDDNYCFRYVDVGCNGRFSDAGVFQNCEISKALENNLLPNGGFIVGDDAFPLKPYLLKPYSRKQLMLSEKIFNYRLSRARRIVENAFGILVGKFRVFEKPIACDVSTVDKIILACCALHNWLRITNKNYFSRGLVDEENLDEYRIIEGSWRFQSHNGLLPISNAGSNHSSQVARLLREKYTAYFMNEGSVPWQERMIF</sequence>
<proteinExistence type="inferred from homology"/>
<dbReference type="InterPro" id="IPR045249">
    <property type="entry name" value="HARBI1-like"/>
</dbReference>
<dbReference type="GO" id="GO:0004518">
    <property type="term" value="F:nuclease activity"/>
    <property type="evidence" value="ECO:0007669"/>
    <property type="project" value="UniProtKB-KW"/>
</dbReference>
<organism evidence="10 11">
    <name type="scientific">Aphis craccivora</name>
    <name type="common">Cowpea aphid</name>
    <dbReference type="NCBI Taxonomy" id="307492"/>
    <lineage>
        <taxon>Eukaryota</taxon>
        <taxon>Metazoa</taxon>
        <taxon>Ecdysozoa</taxon>
        <taxon>Arthropoda</taxon>
        <taxon>Hexapoda</taxon>
        <taxon>Insecta</taxon>
        <taxon>Pterygota</taxon>
        <taxon>Neoptera</taxon>
        <taxon>Paraneoptera</taxon>
        <taxon>Hemiptera</taxon>
        <taxon>Sternorrhyncha</taxon>
        <taxon>Aphidomorpha</taxon>
        <taxon>Aphidoidea</taxon>
        <taxon>Aphididae</taxon>
        <taxon>Aphidini</taxon>
        <taxon>Aphis</taxon>
        <taxon>Aphis</taxon>
    </lineage>
</organism>
<evidence type="ECO:0000259" key="8">
    <source>
        <dbReference type="Pfam" id="PF13359"/>
    </source>
</evidence>
<comment type="cofactor">
    <cofactor evidence="1">
        <name>a divalent metal cation</name>
        <dbReference type="ChEBI" id="CHEBI:60240"/>
    </cofactor>
</comment>
<evidence type="ECO:0000313" key="10">
    <source>
        <dbReference type="EMBL" id="KAF0709068.1"/>
    </source>
</evidence>
<keyword evidence="7" id="KW-0539">Nucleus</keyword>
<evidence type="ECO:0000256" key="4">
    <source>
        <dbReference type="ARBA" id="ARBA00022722"/>
    </source>
</evidence>
<keyword evidence="5" id="KW-0479">Metal-binding</keyword>
<dbReference type="PANTHER" id="PTHR22930">
    <property type="match status" value="1"/>
</dbReference>
<dbReference type="InterPro" id="IPR027806">
    <property type="entry name" value="HARBI1_dom"/>
</dbReference>
<name>A0A6G0VWF5_APHCR</name>
<dbReference type="InterPro" id="IPR058353">
    <property type="entry name" value="DUF8040"/>
</dbReference>
<evidence type="ECO:0000256" key="7">
    <source>
        <dbReference type="ARBA" id="ARBA00023242"/>
    </source>
</evidence>
<keyword evidence="11" id="KW-1185">Reference proteome</keyword>
<dbReference type="OrthoDB" id="1681765at2759"/>
<dbReference type="Pfam" id="PF13359">
    <property type="entry name" value="DDE_Tnp_4"/>
    <property type="match status" value="1"/>
</dbReference>
<dbReference type="Pfam" id="PF26138">
    <property type="entry name" value="DUF8040"/>
    <property type="match status" value="1"/>
</dbReference>
<dbReference type="GO" id="GO:0016787">
    <property type="term" value="F:hydrolase activity"/>
    <property type="evidence" value="ECO:0007669"/>
    <property type="project" value="UniProtKB-KW"/>
</dbReference>
<accession>A0A6G0VWF5</accession>
<feature type="domain" description="DDE Tnp4" evidence="8">
    <location>
        <begin position="181"/>
        <end position="332"/>
    </location>
</feature>